<name>A0A368GXM5_ANCCA</name>
<dbReference type="AlphaFoldDB" id="A0A368GXM5"/>
<sequence length="509" mass="58239">MFEVFYSRLISEMNILDAERFCMTVNGEEWSVHIKIGFGILDFGAMKDTFGIPRWTSEFGCHLCKFRGNREGSFHVNWYCEEPLAVPLRDRQSILSDACLSRNGLNGRRTAMHLITPESCPPDALHLISEGLTKDRIRDLVCDSSTMSDMKLHRSDREDLKEALHGIVNYCYSNAFILGLEDLSVMTGSERDALANVLFPVVGAEQLCPKIQASAAIVGYWMVVRAMQMRDVTPDTVDILQRIAGNLKTVLGRISKKMFTLKQHVNILFTEVKELQKDIRMLRMQLSRPHSEIVPEGVQFSYDNVKNEKWVLYAAHPFQNTDLVKHLMEYVPSKRIKHKIYLVIVDFFRKVLKRMCCPPEAIQDYAVRQLGGGKKREISDLPGNILDFLIRFGVAAIGLGAKELENGEIESLRGTSNSFWLRLGPDEIMREAKYNFLMMEKQKWMINTRKAIADALDDLRSYTLQNGELIPPKKISKSNSNYNFYGGQHVHESNSNIEVHTPEMVYEEL</sequence>
<proteinExistence type="predicted"/>
<dbReference type="OrthoDB" id="5869162at2759"/>
<evidence type="ECO:0000313" key="1">
    <source>
        <dbReference type="EMBL" id="RCN48328.1"/>
    </source>
</evidence>
<accession>A0A368GXM5</accession>
<dbReference type="Proteomes" id="UP000252519">
    <property type="component" value="Unassembled WGS sequence"/>
</dbReference>
<organism evidence="1 2">
    <name type="scientific">Ancylostoma caninum</name>
    <name type="common">Dog hookworm</name>
    <dbReference type="NCBI Taxonomy" id="29170"/>
    <lineage>
        <taxon>Eukaryota</taxon>
        <taxon>Metazoa</taxon>
        <taxon>Ecdysozoa</taxon>
        <taxon>Nematoda</taxon>
        <taxon>Chromadorea</taxon>
        <taxon>Rhabditida</taxon>
        <taxon>Rhabditina</taxon>
        <taxon>Rhabditomorpha</taxon>
        <taxon>Strongyloidea</taxon>
        <taxon>Ancylostomatidae</taxon>
        <taxon>Ancylostomatinae</taxon>
        <taxon>Ancylostoma</taxon>
    </lineage>
</organism>
<dbReference type="EMBL" id="JOJR01000048">
    <property type="protein sequence ID" value="RCN48328.1"/>
    <property type="molecule type" value="Genomic_DNA"/>
</dbReference>
<evidence type="ECO:0000313" key="2">
    <source>
        <dbReference type="Proteomes" id="UP000252519"/>
    </source>
</evidence>
<protein>
    <submittedName>
        <fullName evidence="1">Uncharacterized protein</fullName>
    </submittedName>
</protein>
<gene>
    <name evidence="1" type="ORF">ANCCAN_05617</name>
</gene>
<comment type="caution">
    <text evidence="1">The sequence shown here is derived from an EMBL/GenBank/DDBJ whole genome shotgun (WGS) entry which is preliminary data.</text>
</comment>
<reference evidence="1 2" key="1">
    <citation type="submission" date="2014-10" db="EMBL/GenBank/DDBJ databases">
        <title>Draft genome of the hookworm Ancylostoma caninum.</title>
        <authorList>
            <person name="Mitreva M."/>
        </authorList>
    </citation>
    <scope>NUCLEOTIDE SEQUENCE [LARGE SCALE GENOMIC DNA]</scope>
    <source>
        <strain evidence="1 2">Baltimore</strain>
    </source>
</reference>
<keyword evidence="2" id="KW-1185">Reference proteome</keyword>